<dbReference type="GO" id="GO:0004845">
    <property type="term" value="F:uracil phosphoribosyltransferase activity"/>
    <property type="evidence" value="ECO:0007669"/>
    <property type="project" value="UniProtKB-UniRule"/>
</dbReference>
<evidence type="ECO:0000256" key="3">
    <source>
        <dbReference type="ARBA" id="ARBA00023163"/>
    </source>
</evidence>
<feature type="domain" description="Phosphoribosyltransferase" evidence="5">
    <location>
        <begin position="4"/>
        <end position="147"/>
    </location>
</feature>
<dbReference type="NCBIfam" id="NF003545">
    <property type="entry name" value="PRK05205.1-1"/>
    <property type="match status" value="1"/>
</dbReference>
<organism evidence="6 7">
    <name type="scientific">Roseibacillus ishigakijimensis</name>
    <dbReference type="NCBI Taxonomy" id="454146"/>
    <lineage>
        <taxon>Bacteria</taxon>
        <taxon>Pseudomonadati</taxon>
        <taxon>Verrucomicrobiota</taxon>
        <taxon>Verrucomicrobiia</taxon>
        <taxon>Verrucomicrobiales</taxon>
        <taxon>Verrucomicrobiaceae</taxon>
        <taxon>Roseibacillus</taxon>
    </lineage>
</organism>
<feature type="short sequence motif" description="PRPP-binding" evidence="4">
    <location>
        <begin position="93"/>
        <end position="105"/>
    </location>
</feature>
<dbReference type="RefSeq" id="WP_200391520.1">
    <property type="nucleotide sequence ID" value="NZ_JAENIO010000017.1"/>
</dbReference>
<comment type="function">
    <text evidence="4">Also displays a weak uracil phosphoribosyltransferase activity which is not physiologically significant.</text>
</comment>
<evidence type="ECO:0000256" key="2">
    <source>
        <dbReference type="ARBA" id="ARBA00023015"/>
    </source>
</evidence>
<dbReference type="SUPFAM" id="SSF53271">
    <property type="entry name" value="PRTase-like"/>
    <property type="match status" value="1"/>
</dbReference>
<dbReference type="FunFam" id="3.40.50.2020:FF:000020">
    <property type="entry name" value="Bifunctional protein PyrR"/>
    <property type="match status" value="1"/>
</dbReference>
<reference evidence="6" key="1">
    <citation type="submission" date="2021-01" db="EMBL/GenBank/DDBJ databases">
        <title>Modified the classification status of verrucomicrobia.</title>
        <authorList>
            <person name="Feng X."/>
        </authorList>
    </citation>
    <scope>NUCLEOTIDE SEQUENCE</scope>
    <source>
        <strain evidence="6">KCTC 12986</strain>
    </source>
</reference>
<dbReference type="AlphaFoldDB" id="A0A934RR38"/>
<dbReference type="CDD" id="cd06223">
    <property type="entry name" value="PRTases_typeI"/>
    <property type="match status" value="1"/>
</dbReference>
<protein>
    <recommendedName>
        <fullName evidence="4">Bifunctional protein PyrR</fullName>
    </recommendedName>
    <domain>
        <recommendedName>
            <fullName evidence="4">Pyrimidine operon regulatory protein</fullName>
        </recommendedName>
    </domain>
    <domain>
        <recommendedName>
            <fullName evidence="4">Uracil phosphoribosyltransferase</fullName>
            <shortName evidence="4">UPRTase</shortName>
            <ecNumber evidence="4">2.4.2.9</ecNumber>
        </recommendedName>
    </domain>
</protein>
<dbReference type="Pfam" id="PF00156">
    <property type="entry name" value="Pribosyltran"/>
    <property type="match status" value="1"/>
</dbReference>
<dbReference type="HAMAP" id="MF_01219">
    <property type="entry name" value="PyrR"/>
    <property type="match status" value="1"/>
</dbReference>
<dbReference type="InterPro" id="IPR023050">
    <property type="entry name" value="PyrR"/>
</dbReference>
<dbReference type="PANTHER" id="PTHR11608">
    <property type="entry name" value="BIFUNCTIONAL PROTEIN PYRR"/>
    <property type="match status" value="1"/>
</dbReference>
<keyword evidence="7" id="KW-1185">Reference proteome</keyword>
<gene>
    <name evidence="4 6" type="primary">pyrR</name>
    <name evidence="6" type="ORF">JIN78_08440</name>
</gene>
<proteinExistence type="inferred from homology"/>
<dbReference type="InterPro" id="IPR000836">
    <property type="entry name" value="PRTase_dom"/>
</dbReference>
<comment type="similarity">
    <text evidence="1 4">Belongs to the purine/pyrimidine phosphoribosyltransferase family. PyrR subfamily.</text>
</comment>
<evidence type="ECO:0000313" key="7">
    <source>
        <dbReference type="Proteomes" id="UP000604083"/>
    </source>
</evidence>
<evidence type="ECO:0000259" key="5">
    <source>
        <dbReference type="Pfam" id="PF00156"/>
    </source>
</evidence>
<keyword evidence="4 6" id="KW-0328">Glycosyltransferase</keyword>
<evidence type="ECO:0000256" key="4">
    <source>
        <dbReference type="HAMAP-Rule" id="MF_01219"/>
    </source>
</evidence>
<dbReference type="InterPro" id="IPR050137">
    <property type="entry name" value="PyrR_bifunctional"/>
</dbReference>
<comment type="caution">
    <text evidence="6">The sequence shown here is derived from an EMBL/GenBank/DDBJ whole genome shotgun (WGS) entry which is preliminary data.</text>
</comment>
<comment type="catalytic activity">
    <reaction evidence="4">
        <text>UMP + diphosphate = 5-phospho-alpha-D-ribose 1-diphosphate + uracil</text>
        <dbReference type="Rhea" id="RHEA:13017"/>
        <dbReference type="ChEBI" id="CHEBI:17568"/>
        <dbReference type="ChEBI" id="CHEBI:33019"/>
        <dbReference type="ChEBI" id="CHEBI:57865"/>
        <dbReference type="ChEBI" id="CHEBI:58017"/>
        <dbReference type="EC" id="2.4.2.9"/>
    </reaction>
</comment>
<dbReference type="EC" id="2.4.2.9" evidence="4"/>
<dbReference type="Gene3D" id="3.40.50.2020">
    <property type="match status" value="1"/>
</dbReference>
<dbReference type="Proteomes" id="UP000604083">
    <property type="component" value="Unassembled WGS sequence"/>
</dbReference>
<evidence type="ECO:0000313" key="6">
    <source>
        <dbReference type="EMBL" id="MBK1834086.1"/>
    </source>
</evidence>
<accession>A0A934RR38</accession>
<dbReference type="NCBIfam" id="NF003549">
    <property type="entry name" value="PRK05205.1-5"/>
    <property type="match status" value="1"/>
</dbReference>
<dbReference type="InterPro" id="IPR029057">
    <property type="entry name" value="PRTase-like"/>
</dbReference>
<name>A0A934RR38_9BACT</name>
<keyword evidence="4 6" id="KW-0808">Transferase</keyword>
<keyword evidence="2 4" id="KW-0805">Transcription regulation</keyword>
<dbReference type="PANTHER" id="PTHR11608:SF0">
    <property type="entry name" value="BIFUNCTIONAL PROTEIN PYRR"/>
    <property type="match status" value="1"/>
</dbReference>
<dbReference type="EMBL" id="JAENIO010000017">
    <property type="protein sequence ID" value="MBK1834086.1"/>
    <property type="molecule type" value="Genomic_DNA"/>
</dbReference>
<evidence type="ECO:0000256" key="1">
    <source>
        <dbReference type="ARBA" id="ARBA00005565"/>
    </source>
</evidence>
<keyword evidence="3 4" id="KW-0804">Transcription</keyword>
<dbReference type="GO" id="GO:0006355">
    <property type="term" value="P:regulation of DNA-templated transcription"/>
    <property type="evidence" value="ECO:0007669"/>
    <property type="project" value="UniProtKB-UniRule"/>
</dbReference>
<comment type="function">
    <text evidence="4">Regulates the transcription of the pyrimidine nucleotide (pyr) operon in response to exogenous pyrimidines.</text>
</comment>
<sequence>MAVLLNEEEMAAAVDRLAEQILENTEGPLCIVGIRSRGDEVAERVCNRLAETERELNYGVLDISLYRDDLEHLNKNPKLQSSEISFPMDGAHVILVDDVLFTGRTIRAALDALTDYGRPQKVELAVLIDRGWRELPIEPNYVGKKLETKRMDRVVVKLHSTDGEDLVELQENN</sequence>